<dbReference type="PANTHER" id="PTHR23274:SF51">
    <property type="entry name" value="OS03G0423850 PROTEIN"/>
    <property type="match status" value="1"/>
</dbReference>
<dbReference type="Pfam" id="PF21530">
    <property type="entry name" value="Pif1_2B_dom"/>
    <property type="match status" value="1"/>
</dbReference>
<sequence length="83" mass="9482">MPPHDLRLKKGAIVMLLRNLDVSAGLYNGTRLIVENFGRHTLGCRFACGERRGRYVLLGNYTDKGLSFRHRRTQFPIRLALSP</sequence>
<reference evidence="2 3" key="1">
    <citation type="submission" date="2014-03" db="EMBL/GenBank/DDBJ databases">
        <title>Draft genome of the hookworm Oesophagostomum dentatum.</title>
        <authorList>
            <person name="Mitreva M."/>
        </authorList>
    </citation>
    <scope>NUCLEOTIDE SEQUENCE [LARGE SCALE GENOMIC DNA]</scope>
    <source>
        <strain evidence="2 3">OD-Hann</strain>
    </source>
</reference>
<feature type="domain" description="DNA helicase Pif1-like 2B" evidence="1">
    <location>
        <begin position="1"/>
        <end position="37"/>
    </location>
</feature>
<accession>A0A0B1S9K8</accession>
<dbReference type="GO" id="GO:0006260">
    <property type="term" value="P:DNA replication"/>
    <property type="evidence" value="ECO:0007669"/>
    <property type="project" value="TreeGrafter"/>
</dbReference>
<dbReference type="OrthoDB" id="5870589at2759"/>
<evidence type="ECO:0000313" key="2">
    <source>
        <dbReference type="EMBL" id="KHJ80581.1"/>
    </source>
</evidence>
<protein>
    <recommendedName>
        <fullName evidence="1">DNA helicase Pif1-like 2B domain-containing protein</fullName>
    </recommendedName>
</protein>
<dbReference type="EMBL" id="KN600241">
    <property type="protein sequence ID" value="KHJ80581.1"/>
    <property type="molecule type" value="Genomic_DNA"/>
</dbReference>
<proteinExistence type="predicted"/>
<dbReference type="GO" id="GO:0005657">
    <property type="term" value="C:replication fork"/>
    <property type="evidence" value="ECO:0007669"/>
    <property type="project" value="TreeGrafter"/>
</dbReference>
<dbReference type="InterPro" id="IPR049163">
    <property type="entry name" value="Pif1-like_2B_dom"/>
</dbReference>
<evidence type="ECO:0000313" key="3">
    <source>
        <dbReference type="Proteomes" id="UP000053660"/>
    </source>
</evidence>
<gene>
    <name evidence="2" type="ORF">OESDEN_19742</name>
</gene>
<keyword evidence="3" id="KW-1185">Reference proteome</keyword>
<dbReference type="Proteomes" id="UP000053660">
    <property type="component" value="Unassembled WGS sequence"/>
</dbReference>
<name>A0A0B1S9K8_OESDE</name>
<organism evidence="2 3">
    <name type="scientific">Oesophagostomum dentatum</name>
    <name type="common">Nodular worm</name>
    <dbReference type="NCBI Taxonomy" id="61180"/>
    <lineage>
        <taxon>Eukaryota</taxon>
        <taxon>Metazoa</taxon>
        <taxon>Ecdysozoa</taxon>
        <taxon>Nematoda</taxon>
        <taxon>Chromadorea</taxon>
        <taxon>Rhabditida</taxon>
        <taxon>Rhabditina</taxon>
        <taxon>Rhabditomorpha</taxon>
        <taxon>Strongyloidea</taxon>
        <taxon>Strongylidae</taxon>
        <taxon>Oesophagostomum</taxon>
    </lineage>
</organism>
<evidence type="ECO:0000259" key="1">
    <source>
        <dbReference type="Pfam" id="PF21530"/>
    </source>
</evidence>
<dbReference type="SUPFAM" id="SSF52540">
    <property type="entry name" value="P-loop containing nucleoside triphosphate hydrolases"/>
    <property type="match status" value="1"/>
</dbReference>
<dbReference type="AlphaFoldDB" id="A0A0B1S9K8"/>
<dbReference type="InterPro" id="IPR027417">
    <property type="entry name" value="P-loop_NTPase"/>
</dbReference>
<dbReference type="PANTHER" id="PTHR23274">
    <property type="entry name" value="DNA HELICASE-RELATED"/>
    <property type="match status" value="1"/>
</dbReference>